<sequence length="94" mass="10399">MADLVVRADLADLARELDTLIGEFKGALDLEHDTGKVWGQANANSSMNDFADNWTAHRDELVIDMEKLRDAVRKVDENWLEVDTSLAADLGSPS</sequence>
<evidence type="ECO:0000313" key="2">
    <source>
        <dbReference type="Proteomes" id="UP000000849"/>
    </source>
</evidence>
<dbReference type="eggNOG" id="ENOG5030CH1">
    <property type="taxonomic scope" value="Bacteria"/>
</dbReference>
<accession>D5UCN3</accession>
<dbReference type="AlphaFoldDB" id="D5UCN3"/>
<dbReference type="KEGG" id="cfl:Cfla_3389"/>
<gene>
    <name evidence="1" type="ordered locus">Cfla_3389</name>
</gene>
<name>D5UCN3_CELFN</name>
<organism evidence="1 2">
    <name type="scientific">Cellulomonas flavigena (strain ATCC 482 / DSM 20109 / BCRC 11376 / JCM 18109 / NBRC 3775 / NCIMB 8073 / NRS 134)</name>
    <dbReference type="NCBI Taxonomy" id="446466"/>
    <lineage>
        <taxon>Bacteria</taxon>
        <taxon>Bacillati</taxon>
        <taxon>Actinomycetota</taxon>
        <taxon>Actinomycetes</taxon>
        <taxon>Micrococcales</taxon>
        <taxon>Cellulomonadaceae</taxon>
        <taxon>Cellulomonas</taxon>
    </lineage>
</organism>
<evidence type="ECO:0000313" key="1">
    <source>
        <dbReference type="EMBL" id="ADG76268.1"/>
    </source>
</evidence>
<reference evidence="1 2" key="1">
    <citation type="journal article" date="2010" name="Stand. Genomic Sci.">
        <title>Complete genome sequence of Cellulomonas flavigena type strain (134).</title>
        <authorList>
            <person name="Abt B."/>
            <person name="Foster B."/>
            <person name="Lapidus A."/>
            <person name="Clum A."/>
            <person name="Sun H."/>
            <person name="Pukall R."/>
            <person name="Lucas S."/>
            <person name="Glavina Del Rio T."/>
            <person name="Nolan M."/>
            <person name="Tice H."/>
            <person name="Cheng J.F."/>
            <person name="Pitluck S."/>
            <person name="Liolios K."/>
            <person name="Ivanova N."/>
            <person name="Mavromatis K."/>
            <person name="Ovchinnikova G."/>
            <person name="Pati A."/>
            <person name="Goodwin L."/>
            <person name="Chen A."/>
            <person name="Palaniappan K."/>
            <person name="Land M."/>
            <person name="Hauser L."/>
            <person name="Chang Y.J."/>
            <person name="Jeffries C.D."/>
            <person name="Rohde M."/>
            <person name="Goker M."/>
            <person name="Woyke T."/>
            <person name="Bristow J."/>
            <person name="Eisen J.A."/>
            <person name="Markowitz V."/>
            <person name="Hugenholtz P."/>
            <person name="Kyrpides N.C."/>
            <person name="Klenk H.P."/>
        </authorList>
    </citation>
    <scope>NUCLEOTIDE SEQUENCE [LARGE SCALE GENOMIC DNA]</scope>
    <source>
        <strain evidence="2">ATCC 482 / DSM 20109 / BCRC 11376 / JCM 18109 / NBRC 3775 / NCIMB 8073 / NRS 134</strain>
    </source>
</reference>
<dbReference type="STRING" id="446466.Cfla_3389"/>
<dbReference type="Proteomes" id="UP000000849">
    <property type="component" value="Chromosome"/>
</dbReference>
<dbReference type="OrthoDB" id="4828169at2"/>
<dbReference type="EMBL" id="CP001964">
    <property type="protein sequence ID" value="ADG76268.1"/>
    <property type="molecule type" value="Genomic_DNA"/>
</dbReference>
<keyword evidence="2" id="KW-1185">Reference proteome</keyword>
<protein>
    <submittedName>
        <fullName evidence="1">Uncharacterized protein</fullName>
    </submittedName>
</protein>
<dbReference type="HOGENOM" id="CLU_172312_2_0_11"/>
<dbReference type="RefSeq" id="WP_013118597.1">
    <property type="nucleotide sequence ID" value="NC_014151.1"/>
</dbReference>
<proteinExistence type="predicted"/>